<accession>A0ABU4YCK0</accession>
<keyword evidence="3" id="KW-0479">Metal-binding</keyword>
<dbReference type="Gene3D" id="3.40.800.20">
    <property type="entry name" value="Histone deacetylase domain"/>
    <property type="match status" value="1"/>
</dbReference>
<evidence type="ECO:0000256" key="1">
    <source>
        <dbReference type="ARBA" id="ARBA00001947"/>
    </source>
</evidence>
<evidence type="ECO:0000256" key="3">
    <source>
        <dbReference type="ARBA" id="ARBA00022723"/>
    </source>
</evidence>
<keyword evidence="5" id="KW-0862">Zinc</keyword>
<protein>
    <submittedName>
        <fullName evidence="7">Histone deacetylase family protein</fullName>
    </submittedName>
</protein>
<dbReference type="Pfam" id="PF00850">
    <property type="entry name" value="Hist_deacetyl"/>
    <property type="match status" value="1"/>
</dbReference>
<evidence type="ECO:0000256" key="5">
    <source>
        <dbReference type="ARBA" id="ARBA00022833"/>
    </source>
</evidence>
<gene>
    <name evidence="7" type="ORF">RFM52_05520</name>
</gene>
<sequence>MGRLPDDLLGRAGYYQADASCVLVEGTWEAALASANTALDAMDRVLSGTNAVYALCRPPGHHACRDQAGGFCYLNNTAVAANWASSRGARVAIVDVDVHHGNGTQAIFYGRRDVLTVSVHGDPAWLYPYYAGYADETGAGIGEGFNSNLPVPLMSDGEAYLAALSAGCAAVRQFSPDLLIIALGLDASRDDPFACMAIDESGFGRMGRMLGMLSLPTLIVQEGGYPSPTLGQSLAAFLNGFGSR</sequence>
<evidence type="ECO:0000256" key="4">
    <source>
        <dbReference type="ARBA" id="ARBA00022801"/>
    </source>
</evidence>
<comment type="cofactor">
    <cofactor evidence="1">
        <name>Zn(2+)</name>
        <dbReference type="ChEBI" id="CHEBI:29105"/>
    </cofactor>
</comment>
<proteinExistence type="inferred from homology"/>
<dbReference type="PRINTS" id="PR01270">
    <property type="entry name" value="HDASUPER"/>
</dbReference>
<dbReference type="InterPro" id="IPR023801">
    <property type="entry name" value="His_deacetylse_dom"/>
</dbReference>
<evidence type="ECO:0000313" key="7">
    <source>
        <dbReference type="EMBL" id="MDX8484639.1"/>
    </source>
</evidence>
<dbReference type="PANTHER" id="PTHR10625">
    <property type="entry name" value="HISTONE DEACETYLASE HDAC1-RELATED"/>
    <property type="match status" value="1"/>
</dbReference>
<dbReference type="InterPro" id="IPR000286">
    <property type="entry name" value="HDACs"/>
</dbReference>
<evidence type="ECO:0000313" key="8">
    <source>
        <dbReference type="Proteomes" id="UP001280156"/>
    </source>
</evidence>
<dbReference type="Proteomes" id="UP001280156">
    <property type="component" value="Unassembled WGS sequence"/>
</dbReference>
<dbReference type="RefSeq" id="WP_320294505.1">
    <property type="nucleotide sequence ID" value="NZ_JAVIIU010000003.1"/>
</dbReference>
<keyword evidence="4" id="KW-0378">Hydrolase</keyword>
<comment type="similarity">
    <text evidence="2">Belongs to the histone deacetylase family.</text>
</comment>
<evidence type="ECO:0000256" key="2">
    <source>
        <dbReference type="ARBA" id="ARBA00005947"/>
    </source>
</evidence>
<dbReference type="InterPro" id="IPR023696">
    <property type="entry name" value="Ureohydrolase_dom_sf"/>
</dbReference>
<keyword evidence="8" id="KW-1185">Reference proteome</keyword>
<comment type="caution">
    <text evidence="7">The sequence shown here is derived from an EMBL/GenBank/DDBJ whole genome shotgun (WGS) entry which is preliminary data.</text>
</comment>
<dbReference type="InterPro" id="IPR037138">
    <property type="entry name" value="His_deacetylse_dom_sf"/>
</dbReference>
<evidence type="ECO:0000259" key="6">
    <source>
        <dbReference type="Pfam" id="PF00850"/>
    </source>
</evidence>
<dbReference type="CDD" id="cd10001">
    <property type="entry name" value="HDAC_classII_APAH"/>
    <property type="match status" value="1"/>
</dbReference>
<organism evidence="7 8">
    <name type="scientific">Mesorhizobium humile</name>
    <dbReference type="NCBI Taxonomy" id="3072313"/>
    <lineage>
        <taxon>Bacteria</taxon>
        <taxon>Pseudomonadati</taxon>
        <taxon>Pseudomonadota</taxon>
        <taxon>Alphaproteobacteria</taxon>
        <taxon>Hyphomicrobiales</taxon>
        <taxon>Phyllobacteriaceae</taxon>
        <taxon>Mesorhizobium</taxon>
    </lineage>
</organism>
<name>A0ABU4YCK0_9HYPH</name>
<reference evidence="7 8" key="1">
    <citation type="submission" date="2023-08" db="EMBL/GenBank/DDBJ databases">
        <title>Implementing the SeqCode for naming new Mesorhizobium species isolated from Vachellia karroo root nodules.</title>
        <authorList>
            <person name="Van Lill M."/>
        </authorList>
    </citation>
    <scope>NUCLEOTIDE SEQUENCE [LARGE SCALE GENOMIC DNA]</scope>
    <source>
        <strain evidence="7 8">VK2B</strain>
    </source>
</reference>
<dbReference type="EMBL" id="JAVIIV010000003">
    <property type="protein sequence ID" value="MDX8484639.1"/>
    <property type="molecule type" value="Genomic_DNA"/>
</dbReference>
<feature type="domain" description="Histone deacetylase" evidence="6">
    <location>
        <begin position="17"/>
        <end position="239"/>
    </location>
</feature>
<dbReference type="SUPFAM" id="SSF52768">
    <property type="entry name" value="Arginase/deacetylase"/>
    <property type="match status" value="1"/>
</dbReference>
<dbReference type="PANTHER" id="PTHR10625:SF17">
    <property type="entry name" value="HISTONE DEACETYLASE 8"/>
    <property type="match status" value="1"/>
</dbReference>